<comment type="subcellular location">
    <subcellularLocation>
        <location evidence="1">Cytoplasm</location>
    </subcellularLocation>
</comment>
<keyword evidence="4" id="KW-0963">Cytoplasm</keyword>
<evidence type="ECO:0000313" key="11">
    <source>
        <dbReference type="EMBL" id="UNY98152.1"/>
    </source>
</evidence>
<protein>
    <recommendedName>
        <fullName evidence="3">tRNA threonylcarbamoyladenosine biosynthesis protein TsaE</fullName>
    </recommendedName>
    <alternativeName>
        <fullName evidence="10">t(6)A37 threonylcarbamoyladenosine biosynthesis protein TsaE</fullName>
    </alternativeName>
</protein>
<dbReference type="Proteomes" id="UP000829476">
    <property type="component" value="Chromosome"/>
</dbReference>
<gene>
    <name evidence="11" type="primary">tsaE</name>
    <name evidence="11" type="ORF">MQE36_13790</name>
</gene>
<dbReference type="PANTHER" id="PTHR33540">
    <property type="entry name" value="TRNA THREONYLCARBAMOYLADENOSINE BIOSYNTHESIS PROTEIN TSAE"/>
    <property type="match status" value="1"/>
</dbReference>
<dbReference type="Gene3D" id="3.40.50.300">
    <property type="entry name" value="P-loop containing nucleotide triphosphate hydrolases"/>
    <property type="match status" value="1"/>
</dbReference>
<evidence type="ECO:0000256" key="1">
    <source>
        <dbReference type="ARBA" id="ARBA00004496"/>
    </source>
</evidence>
<dbReference type="Pfam" id="PF02367">
    <property type="entry name" value="TsaE"/>
    <property type="match status" value="1"/>
</dbReference>
<evidence type="ECO:0000256" key="6">
    <source>
        <dbReference type="ARBA" id="ARBA00022723"/>
    </source>
</evidence>
<evidence type="ECO:0000256" key="5">
    <source>
        <dbReference type="ARBA" id="ARBA00022694"/>
    </source>
</evidence>
<evidence type="ECO:0000256" key="10">
    <source>
        <dbReference type="ARBA" id="ARBA00032441"/>
    </source>
</evidence>
<dbReference type="InterPro" id="IPR027417">
    <property type="entry name" value="P-loop_NTPase"/>
</dbReference>
<evidence type="ECO:0000256" key="7">
    <source>
        <dbReference type="ARBA" id="ARBA00022741"/>
    </source>
</evidence>
<keyword evidence="7" id="KW-0547">Nucleotide-binding</keyword>
<sequence>MNYTLVDISSIARHILNNAKSNVLLFYGEMGVGKTTLIKEIVKELGVKDITSSPTFSIVNEYEGNNGKIYHFDFYRLESEDEAYDIGLEDYLYTDNLCLIEWPEKIKNLLPEDATNIILTKVLDDKRTIIIK</sequence>
<keyword evidence="8" id="KW-0067">ATP-binding</keyword>
<dbReference type="InterPro" id="IPR003442">
    <property type="entry name" value="T6A_TsaE"/>
</dbReference>
<dbReference type="EMBL" id="CP094326">
    <property type="protein sequence ID" value="UNY98152.1"/>
    <property type="molecule type" value="Genomic_DNA"/>
</dbReference>
<organism evidence="11 12">
    <name type="scientific">Zhouia spongiae</name>
    <dbReference type="NCBI Taxonomy" id="2202721"/>
    <lineage>
        <taxon>Bacteria</taxon>
        <taxon>Pseudomonadati</taxon>
        <taxon>Bacteroidota</taxon>
        <taxon>Flavobacteriia</taxon>
        <taxon>Flavobacteriales</taxon>
        <taxon>Flavobacteriaceae</taxon>
        <taxon>Zhouia</taxon>
    </lineage>
</organism>
<evidence type="ECO:0000256" key="3">
    <source>
        <dbReference type="ARBA" id="ARBA00019010"/>
    </source>
</evidence>
<evidence type="ECO:0000256" key="4">
    <source>
        <dbReference type="ARBA" id="ARBA00022490"/>
    </source>
</evidence>
<keyword evidence="5" id="KW-0819">tRNA processing</keyword>
<dbReference type="NCBIfam" id="TIGR00150">
    <property type="entry name" value="T6A_YjeE"/>
    <property type="match status" value="1"/>
</dbReference>
<evidence type="ECO:0000256" key="8">
    <source>
        <dbReference type="ARBA" id="ARBA00022840"/>
    </source>
</evidence>
<keyword evidence="9" id="KW-0460">Magnesium</keyword>
<keyword evidence="12" id="KW-1185">Reference proteome</keyword>
<keyword evidence="6" id="KW-0479">Metal-binding</keyword>
<dbReference type="SUPFAM" id="SSF52540">
    <property type="entry name" value="P-loop containing nucleoside triphosphate hydrolases"/>
    <property type="match status" value="1"/>
</dbReference>
<name>A0ABY3YJZ5_9FLAO</name>
<accession>A0ABY3YJZ5</accession>
<reference evidence="11 12" key="1">
    <citation type="journal article" date="2018" name="Int. J. Syst. Evol. Microbiol.">
        <title>Zhouia spongiae sp. nov., isolated from a marine sponge.</title>
        <authorList>
            <person name="Zhuang L."/>
            <person name="Lin B."/>
            <person name="Qin F."/>
            <person name="Luo L."/>
        </authorList>
    </citation>
    <scope>NUCLEOTIDE SEQUENCE [LARGE SCALE GENOMIC DNA]</scope>
    <source>
        <strain evidence="11 12">HN-Y44</strain>
    </source>
</reference>
<evidence type="ECO:0000256" key="2">
    <source>
        <dbReference type="ARBA" id="ARBA00007599"/>
    </source>
</evidence>
<dbReference type="RefSeq" id="WP_242936562.1">
    <property type="nucleotide sequence ID" value="NZ_CP094326.1"/>
</dbReference>
<evidence type="ECO:0000313" key="12">
    <source>
        <dbReference type="Proteomes" id="UP000829476"/>
    </source>
</evidence>
<evidence type="ECO:0000256" key="9">
    <source>
        <dbReference type="ARBA" id="ARBA00022842"/>
    </source>
</evidence>
<proteinExistence type="inferred from homology"/>
<dbReference type="PANTHER" id="PTHR33540:SF2">
    <property type="entry name" value="TRNA THREONYLCARBAMOYLADENOSINE BIOSYNTHESIS PROTEIN TSAE"/>
    <property type="match status" value="1"/>
</dbReference>
<comment type="similarity">
    <text evidence="2">Belongs to the TsaE family.</text>
</comment>